<dbReference type="SMART" id="SM00429">
    <property type="entry name" value="IPT"/>
    <property type="match status" value="4"/>
</dbReference>
<dbReference type="AlphaFoldDB" id="A0A917P573"/>
<feature type="domain" description="IPT/TIG" evidence="2">
    <location>
        <begin position="256"/>
        <end position="334"/>
    </location>
</feature>
<dbReference type="RefSeq" id="WP_189316784.1">
    <property type="nucleotide sequence ID" value="NZ_BMQA01000071.1"/>
</dbReference>
<feature type="domain" description="IPT/TIG" evidence="2">
    <location>
        <begin position="86"/>
        <end position="170"/>
    </location>
</feature>
<name>A0A917P573_9ACTN</name>
<feature type="compositionally biased region" description="Low complexity" evidence="1">
    <location>
        <begin position="7"/>
        <end position="21"/>
    </location>
</feature>
<dbReference type="Gene3D" id="2.60.40.10">
    <property type="entry name" value="Immunoglobulins"/>
    <property type="match status" value="4"/>
</dbReference>
<dbReference type="PANTHER" id="PTHR22625:SF70">
    <property type="entry name" value="PLEXIN A, ISOFORM A"/>
    <property type="match status" value="1"/>
</dbReference>
<accession>A0A917P573</accession>
<dbReference type="GO" id="GO:0017154">
    <property type="term" value="F:semaphorin receptor activity"/>
    <property type="evidence" value="ECO:0007669"/>
    <property type="project" value="InterPro"/>
</dbReference>
<keyword evidence="4" id="KW-1185">Reference proteome</keyword>
<organism evidence="3 4">
    <name type="scientific">Streptomyces brasiliensis</name>
    <dbReference type="NCBI Taxonomy" id="1954"/>
    <lineage>
        <taxon>Bacteria</taxon>
        <taxon>Bacillati</taxon>
        <taxon>Actinomycetota</taxon>
        <taxon>Actinomycetes</taxon>
        <taxon>Kitasatosporales</taxon>
        <taxon>Streptomycetaceae</taxon>
        <taxon>Streptomyces</taxon>
    </lineage>
</organism>
<dbReference type="InterPro" id="IPR013783">
    <property type="entry name" value="Ig-like_fold"/>
</dbReference>
<feature type="region of interest" description="Disordered" evidence="1">
    <location>
        <begin position="1"/>
        <end position="21"/>
    </location>
</feature>
<sequence>MAVPVLSTISPSQGPSSGGTTVTLTGTGFTGVTAVRFGAVAATSFSAGGSTQIVAVAPPGTGTVTVTVTNGDGTSNQPVTYTYIAAPVVTAVTPSQGPSSGGTSVVLTGTNLSGATAVRFDTTASGSFTVNSATQITAVSPAHAAGAAAVTVTTPGGTSNPDNPAAYFYYAPPPTVIDIDPSSGTTAGGTTVTVRGSGFLNATAVRFDATASGSFTVNSATQITAVTPAHPAGAAAVTVTTPGGTSNPGSYLYVAPPTLTALTPALGPTYAGSVVTLTGTGLATTTGVQFGAAPAAFTVLSPTQITALAPAGTAGSVTVTVTTTAGSSNGLTYTRISGPTI</sequence>
<proteinExistence type="predicted"/>
<feature type="domain" description="IPT/TIG" evidence="2">
    <location>
        <begin position="173"/>
        <end position="254"/>
    </location>
</feature>
<evidence type="ECO:0000313" key="3">
    <source>
        <dbReference type="EMBL" id="GGJ62270.1"/>
    </source>
</evidence>
<dbReference type="InterPro" id="IPR014756">
    <property type="entry name" value="Ig_E-set"/>
</dbReference>
<dbReference type="InterPro" id="IPR031148">
    <property type="entry name" value="Plexin"/>
</dbReference>
<comment type="caution">
    <text evidence="3">The sequence shown here is derived from an EMBL/GenBank/DDBJ whole genome shotgun (WGS) entry which is preliminary data.</text>
</comment>
<dbReference type="PANTHER" id="PTHR22625">
    <property type="entry name" value="PLEXIN"/>
    <property type="match status" value="1"/>
</dbReference>
<dbReference type="GO" id="GO:0005975">
    <property type="term" value="P:carbohydrate metabolic process"/>
    <property type="evidence" value="ECO:0007669"/>
    <property type="project" value="UniProtKB-ARBA"/>
</dbReference>
<reference evidence="3" key="1">
    <citation type="journal article" date="2014" name="Int. J. Syst. Evol. Microbiol.">
        <title>Complete genome sequence of Corynebacterium casei LMG S-19264T (=DSM 44701T), isolated from a smear-ripened cheese.</title>
        <authorList>
            <consortium name="US DOE Joint Genome Institute (JGI-PGF)"/>
            <person name="Walter F."/>
            <person name="Albersmeier A."/>
            <person name="Kalinowski J."/>
            <person name="Ruckert C."/>
        </authorList>
    </citation>
    <scope>NUCLEOTIDE SEQUENCE</scope>
    <source>
        <strain evidence="3">JCM 3086</strain>
    </source>
</reference>
<dbReference type="Proteomes" id="UP000657574">
    <property type="component" value="Unassembled WGS sequence"/>
</dbReference>
<dbReference type="InterPro" id="IPR002909">
    <property type="entry name" value="IPT_dom"/>
</dbReference>
<evidence type="ECO:0000313" key="4">
    <source>
        <dbReference type="Proteomes" id="UP000657574"/>
    </source>
</evidence>
<gene>
    <name evidence="3" type="ORF">GCM10010121_086160</name>
</gene>
<dbReference type="Pfam" id="PF01833">
    <property type="entry name" value="TIG"/>
    <property type="match status" value="4"/>
</dbReference>
<evidence type="ECO:0000259" key="2">
    <source>
        <dbReference type="SMART" id="SM00429"/>
    </source>
</evidence>
<dbReference type="SUPFAM" id="SSF81296">
    <property type="entry name" value="E set domains"/>
    <property type="match status" value="4"/>
</dbReference>
<reference evidence="3" key="2">
    <citation type="submission" date="2020-09" db="EMBL/GenBank/DDBJ databases">
        <authorList>
            <person name="Sun Q."/>
            <person name="Ohkuma M."/>
        </authorList>
    </citation>
    <scope>NUCLEOTIDE SEQUENCE</scope>
    <source>
        <strain evidence="3">JCM 3086</strain>
    </source>
</reference>
<evidence type="ECO:0000256" key="1">
    <source>
        <dbReference type="SAM" id="MobiDB-lite"/>
    </source>
</evidence>
<feature type="domain" description="IPT/TIG" evidence="2">
    <location>
        <begin position="3"/>
        <end position="84"/>
    </location>
</feature>
<dbReference type="CDD" id="cd00102">
    <property type="entry name" value="IPT"/>
    <property type="match status" value="1"/>
</dbReference>
<protein>
    <recommendedName>
        <fullName evidence="2">IPT/TIG domain-containing protein</fullName>
    </recommendedName>
</protein>
<dbReference type="EMBL" id="BMQA01000071">
    <property type="protein sequence ID" value="GGJ62270.1"/>
    <property type="molecule type" value="Genomic_DNA"/>
</dbReference>